<dbReference type="GO" id="GO:0005509">
    <property type="term" value="F:calcium ion binding"/>
    <property type="evidence" value="ECO:0007669"/>
    <property type="project" value="InterPro"/>
</dbReference>
<dbReference type="Gene3D" id="1.10.238.10">
    <property type="entry name" value="EF-hand"/>
    <property type="match status" value="1"/>
</dbReference>
<dbReference type="InterPro" id="IPR011992">
    <property type="entry name" value="EF-hand-dom_pair"/>
</dbReference>
<dbReference type="SMART" id="SM00054">
    <property type="entry name" value="EFh"/>
    <property type="match status" value="2"/>
</dbReference>
<evidence type="ECO:0000259" key="2">
    <source>
        <dbReference type="PROSITE" id="PS50222"/>
    </source>
</evidence>
<organism evidence="3 4">
    <name type="scientific">Rhizoclosmatium globosum</name>
    <dbReference type="NCBI Taxonomy" id="329046"/>
    <lineage>
        <taxon>Eukaryota</taxon>
        <taxon>Fungi</taxon>
        <taxon>Fungi incertae sedis</taxon>
        <taxon>Chytridiomycota</taxon>
        <taxon>Chytridiomycota incertae sedis</taxon>
        <taxon>Chytridiomycetes</taxon>
        <taxon>Chytridiales</taxon>
        <taxon>Chytriomycetaceae</taxon>
        <taxon>Rhizoclosmatium</taxon>
    </lineage>
</organism>
<dbReference type="PROSITE" id="PS00018">
    <property type="entry name" value="EF_HAND_1"/>
    <property type="match status" value="1"/>
</dbReference>
<dbReference type="PROSITE" id="PS50222">
    <property type="entry name" value="EF_HAND_2"/>
    <property type="match status" value="2"/>
</dbReference>
<comment type="caution">
    <text evidence="3">The sequence shown here is derived from an EMBL/GenBank/DDBJ whole genome shotgun (WGS) entry which is preliminary data.</text>
</comment>
<dbReference type="Pfam" id="PF13202">
    <property type="entry name" value="EF-hand_5"/>
    <property type="match status" value="1"/>
</dbReference>
<protein>
    <recommendedName>
        <fullName evidence="2">EF-hand domain-containing protein</fullName>
    </recommendedName>
</protein>
<gene>
    <name evidence="3" type="ORF">BCR33DRAFT_720818</name>
</gene>
<evidence type="ECO:0000313" key="3">
    <source>
        <dbReference type="EMBL" id="ORY38446.1"/>
    </source>
</evidence>
<dbReference type="AlphaFoldDB" id="A0A1Y2BUM1"/>
<feature type="domain" description="EF-hand" evidence="2">
    <location>
        <begin position="44"/>
        <end position="79"/>
    </location>
</feature>
<accession>A0A1Y2BUM1</accession>
<feature type="domain" description="EF-hand" evidence="2">
    <location>
        <begin position="136"/>
        <end position="171"/>
    </location>
</feature>
<keyword evidence="4" id="KW-1185">Reference proteome</keyword>
<dbReference type="SUPFAM" id="SSF47473">
    <property type="entry name" value="EF-hand"/>
    <property type="match status" value="1"/>
</dbReference>
<dbReference type="Proteomes" id="UP000193642">
    <property type="component" value="Unassembled WGS sequence"/>
</dbReference>
<evidence type="ECO:0000256" key="1">
    <source>
        <dbReference type="ARBA" id="ARBA00022837"/>
    </source>
</evidence>
<proteinExistence type="predicted"/>
<dbReference type="InterPro" id="IPR002048">
    <property type="entry name" value="EF_hand_dom"/>
</dbReference>
<sequence>MVADPIHALVDLYRHGNLDNVELISYSEIPYPMRSADGLTFSKGVRECFKQVFNEHDKDKDGVWSLFEMEAFFKTKVTEIMLEYMKQKGFEFNVDGQLTFAGFLGISFQTLIDKGTDTVINELLEFGFTPDTNAQDYKEAVQKVFNLFDDNMDGFLTVEDFQKVLIVLEGQTESIGATIAFKKATEEKSLMSLDMFFKALNFDWVNSWRMLNILGHNVPFHWVKYQKPQIDFGSDQFDLPQTEANPEIEIFTADTKEAYVLIVKLPTTQKPTILKNPKTRTVSILAESLKKEWVVPETGVFEDMNIKKGTDREIVITVPKNEHIEVVELEWSD</sequence>
<evidence type="ECO:0000313" key="4">
    <source>
        <dbReference type="Proteomes" id="UP000193642"/>
    </source>
</evidence>
<dbReference type="EMBL" id="MCGO01000044">
    <property type="protein sequence ID" value="ORY38446.1"/>
    <property type="molecule type" value="Genomic_DNA"/>
</dbReference>
<keyword evidence="1" id="KW-0106">Calcium</keyword>
<dbReference type="InterPro" id="IPR018247">
    <property type="entry name" value="EF_Hand_1_Ca_BS"/>
</dbReference>
<reference evidence="3 4" key="1">
    <citation type="submission" date="2016-07" db="EMBL/GenBank/DDBJ databases">
        <title>Pervasive Adenine N6-methylation of Active Genes in Fungi.</title>
        <authorList>
            <consortium name="DOE Joint Genome Institute"/>
            <person name="Mondo S.J."/>
            <person name="Dannebaum R.O."/>
            <person name="Kuo R.C."/>
            <person name="Labutti K."/>
            <person name="Haridas S."/>
            <person name="Kuo A."/>
            <person name="Salamov A."/>
            <person name="Ahrendt S.R."/>
            <person name="Lipzen A."/>
            <person name="Sullivan W."/>
            <person name="Andreopoulos W.B."/>
            <person name="Clum A."/>
            <person name="Lindquist E."/>
            <person name="Daum C."/>
            <person name="Ramamoorthy G.K."/>
            <person name="Gryganskyi A."/>
            <person name="Culley D."/>
            <person name="Magnuson J.K."/>
            <person name="James T.Y."/>
            <person name="O'Malley M.A."/>
            <person name="Stajich J.E."/>
            <person name="Spatafora J.W."/>
            <person name="Visel A."/>
            <person name="Grigoriev I.V."/>
        </authorList>
    </citation>
    <scope>NUCLEOTIDE SEQUENCE [LARGE SCALE GENOMIC DNA]</scope>
    <source>
        <strain evidence="3 4">JEL800</strain>
    </source>
</reference>
<name>A0A1Y2BUM1_9FUNG</name>